<dbReference type="PANTHER" id="PTHR33744:SF17">
    <property type="entry name" value="CONSERVED PROTEIN"/>
    <property type="match status" value="1"/>
</dbReference>
<dbReference type="InterPro" id="IPR051448">
    <property type="entry name" value="CdaR-like_regulators"/>
</dbReference>
<proteinExistence type="inferred from homology"/>
<dbReference type="EMBL" id="JADBDZ010000001">
    <property type="protein sequence ID" value="MBE1532986.1"/>
    <property type="molecule type" value="Genomic_DNA"/>
</dbReference>
<reference evidence="5 6" key="1">
    <citation type="submission" date="2020-10" db="EMBL/GenBank/DDBJ databases">
        <title>Sequencing the genomes of 1000 actinobacteria strains.</title>
        <authorList>
            <person name="Klenk H.-P."/>
        </authorList>
    </citation>
    <scope>NUCLEOTIDE SEQUENCE [LARGE SCALE GENOMIC DNA]</scope>
    <source>
        <strain evidence="5 6">DSM 46744</strain>
    </source>
</reference>
<evidence type="ECO:0000256" key="2">
    <source>
        <dbReference type="SAM" id="MobiDB-lite"/>
    </source>
</evidence>
<evidence type="ECO:0000313" key="5">
    <source>
        <dbReference type="EMBL" id="MBE1532986.1"/>
    </source>
</evidence>
<dbReference type="InterPro" id="IPR025736">
    <property type="entry name" value="PucR_C-HTH_dom"/>
</dbReference>
<dbReference type="Pfam" id="PF13556">
    <property type="entry name" value="HTH_30"/>
    <property type="match status" value="1"/>
</dbReference>
<accession>A0ABR9JR01</accession>
<evidence type="ECO:0000259" key="4">
    <source>
        <dbReference type="Pfam" id="PF17853"/>
    </source>
</evidence>
<evidence type="ECO:0000256" key="1">
    <source>
        <dbReference type="ARBA" id="ARBA00006754"/>
    </source>
</evidence>
<dbReference type="Pfam" id="PF17853">
    <property type="entry name" value="GGDEF_2"/>
    <property type="match status" value="1"/>
</dbReference>
<keyword evidence="6" id="KW-1185">Reference proteome</keyword>
<evidence type="ECO:0000313" key="6">
    <source>
        <dbReference type="Proteomes" id="UP000627838"/>
    </source>
</evidence>
<dbReference type="Proteomes" id="UP000627838">
    <property type="component" value="Unassembled WGS sequence"/>
</dbReference>
<name>A0ABR9JR01_9ACTN</name>
<gene>
    <name evidence="5" type="ORF">H4W34_002819</name>
</gene>
<feature type="domain" description="PucR C-terminal helix-turn-helix" evidence="3">
    <location>
        <begin position="311"/>
        <end position="369"/>
    </location>
</feature>
<feature type="region of interest" description="Disordered" evidence="2">
    <location>
        <begin position="373"/>
        <end position="394"/>
    </location>
</feature>
<evidence type="ECO:0000259" key="3">
    <source>
        <dbReference type="Pfam" id="PF13556"/>
    </source>
</evidence>
<dbReference type="RefSeq" id="WP_192759603.1">
    <property type="nucleotide sequence ID" value="NZ_JADBDZ010000001.1"/>
</dbReference>
<dbReference type="InterPro" id="IPR041522">
    <property type="entry name" value="CdaR_GGDEF"/>
</dbReference>
<feature type="domain" description="CdaR GGDEF-like" evidence="4">
    <location>
        <begin position="137"/>
        <end position="247"/>
    </location>
</feature>
<dbReference type="Gene3D" id="1.10.10.2840">
    <property type="entry name" value="PucR C-terminal helix-turn-helix domain"/>
    <property type="match status" value="1"/>
</dbReference>
<dbReference type="InterPro" id="IPR042070">
    <property type="entry name" value="PucR_C-HTH_sf"/>
</dbReference>
<comment type="caution">
    <text evidence="5">The sequence shown here is derived from an EMBL/GenBank/DDBJ whole genome shotgun (WGS) entry which is preliminary data.</text>
</comment>
<protein>
    <submittedName>
        <fullName evidence="5">Sugar diacid utilization regulator</fullName>
    </submittedName>
</protein>
<sequence>MSSGPADGPPGDLTALAATVAALTGGRVTVQDDAGRTLVGPALTPAPDVRRRLRTGEEIVTTDDLHAIGVAEGGRPLGSIWVRTRPGADVAETLLGAARLAVPRFVDLYHRGDPAARAATREDLAHSLLTGRLNPASIAAHLGVDPDAAASVVAVDLRDPPNRPGREVRRAEAAEIVSVHAAALRGDALVTHACGQIYAMLPEKNTDPERTLSAWADRLVTALRAYTRTPVQAAVGGLAPDLSAIPEVKLRAHQILKIIAPDPARTVATHTSVRAGVVLLDVLDLLAQRPDVRHPALDDLAVHDREHGTELARSLRLYLDAFGDVGKAARALHVHPNTLRHRVRRAAELTGLDLDDPDERLVAMLQLRLLNTDPTGPAFPVPAPHRPSRRSIRT</sequence>
<comment type="similarity">
    <text evidence="1">Belongs to the CdaR family.</text>
</comment>
<dbReference type="PANTHER" id="PTHR33744">
    <property type="entry name" value="CARBOHYDRATE DIACID REGULATOR"/>
    <property type="match status" value="1"/>
</dbReference>
<organism evidence="5 6">
    <name type="scientific">Actinomadura algeriensis</name>
    <dbReference type="NCBI Taxonomy" id="1679523"/>
    <lineage>
        <taxon>Bacteria</taxon>
        <taxon>Bacillati</taxon>
        <taxon>Actinomycetota</taxon>
        <taxon>Actinomycetes</taxon>
        <taxon>Streptosporangiales</taxon>
        <taxon>Thermomonosporaceae</taxon>
        <taxon>Actinomadura</taxon>
    </lineage>
</organism>